<name>A0A0R1XCE7_9LACO</name>
<keyword evidence="7" id="KW-0119">Carbohydrate metabolism</keyword>
<evidence type="ECO:0000313" key="11">
    <source>
        <dbReference type="Proteomes" id="UP000050949"/>
    </source>
</evidence>
<dbReference type="SUPFAM" id="SSF51445">
    <property type="entry name" value="(Trans)glycosidases"/>
    <property type="match status" value="1"/>
</dbReference>
<dbReference type="EMBL" id="AZFW01000050">
    <property type="protein sequence ID" value="KRM27349.1"/>
    <property type="molecule type" value="Genomic_DNA"/>
</dbReference>
<gene>
    <name evidence="10" type="ORF">FC91_GL002558</name>
</gene>
<dbReference type="GO" id="GO:0046556">
    <property type="term" value="F:alpha-L-arabinofuranosidase activity"/>
    <property type="evidence" value="ECO:0007669"/>
    <property type="project" value="UniProtKB-EC"/>
</dbReference>
<sequence>MKGNLTLDAHATVGKVDPRLFGSFIEHVGRAVYHGIYQPDHPSADADGFRQDVIDLVKHLQVPIIRYPGGNFVSGFNWEDSVGPKDQRPRRLDLAWRSVETNQFGLHEFEAWAKKVNADTMMAVNLGTRGIDAARNLIEYTNFPRGTYYSDLRRQNGADQPFNIKTWCLGNEMDGPWQIGHKDATDYGKLANETSKALKWVDSSIETVACGSSALDMPTFGQWENTVLNIAYDNVDYLSLHRYYGNRDDDTPNYLAQNLDFDDFISGVVAMCDAIKARRHNKKQINLSMDEWNVWYHSNQQDDETAPWQEHPHLLEDIYNFEDAILVGSLLITLLKHADRVKIACLAQLVNVIAPIMTDDNGKAWAQSIFYPFMQASTMGRGTVLTPITSAETYSTKEFHTVSYLDSIGVLNDAGNQVTVFAVNKSLDTPMQLHVDAGTFDFKQVTGATQFAGYAPKQTAQDAAMHIAPNTKYTLDAPGLTIELPPLSWNTVQIAV</sequence>
<comment type="caution">
    <text evidence="10">The sequence shown here is derived from an EMBL/GenBank/DDBJ whole genome shotgun (WGS) entry which is preliminary data.</text>
</comment>
<dbReference type="InterPro" id="IPR055235">
    <property type="entry name" value="ASD1_cat"/>
</dbReference>
<dbReference type="Proteomes" id="UP000050949">
    <property type="component" value="Unassembled WGS sequence"/>
</dbReference>
<evidence type="ECO:0000313" key="10">
    <source>
        <dbReference type="EMBL" id="KRM27349.1"/>
    </source>
</evidence>
<protein>
    <recommendedName>
        <fullName evidence="5">non-reducing end alpha-L-arabinofuranosidase</fullName>
        <ecNumber evidence="5">3.2.1.55</ecNumber>
    </recommendedName>
</protein>
<dbReference type="PANTHER" id="PTHR43576:SF3">
    <property type="entry name" value="ALPHA-L-ARABINOFURANOSIDASE C"/>
    <property type="match status" value="1"/>
</dbReference>
<dbReference type="Pfam" id="PF22848">
    <property type="entry name" value="ASD1_dom"/>
    <property type="match status" value="1"/>
</dbReference>
<dbReference type="Pfam" id="PF06964">
    <property type="entry name" value="Alpha-L-AF_C"/>
    <property type="match status" value="1"/>
</dbReference>
<organism evidence="10 11">
    <name type="scientific">Schleiferilactobacillus harbinensis DSM 16991</name>
    <dbReference type="NCBI Taxonomy" id="1122147"/>
    <lineage>
        <taxon>Bacteria</taxon>
        <taxon>Bacillati</taxon>
        <taxon>Bacillota</taxon>
        <taxon>Bacilli</taxon>
        <taxon>Lactobacillales</taxon>
        <taxon>Lactobacillaceae</taxon>
        <taxon>Schleiferilactobacillus</taxon>
    </lineage>
</organism>
<dbReference type="GO" id="GO:0046373">
    <property type="term" value="P:L-arabinose metabolic process"/>
    <property type="evidence" value="ECO:0007669"/>
    <property type="project" value="InterPro"/>
</dbReference>
<dbReference type="eggNOG" id="COG3534">
    <property type="taxonomic scope" value="Bacteria"/>
</dbReference>
<dbReference type="SUPFAM" id="SSF51011">
    <property type="entry name" value="Glycosyl hydrolase domain"/>
    <property type="match status" value="1"/>
</dbReference>
<dbReference type="InterPro" id="IPR013780">
    <property type="entry name" value="Glyco_hydro_b"/>
</dbReference>
<accession>A0A0R1XCE7</accession>
<keyword evidence="6" id="KW-0378">Hydrolase</keyword>
<evidence type="ECO:0000256" key="4">
    <source>
        <dbReference type="ARBA" id="ARBA00011165"/>
    </source>
</evidence>
<dbReference type="InterPro" id="IPR010720">
    <property type="entry name" value="Alpha-L-AF_C"/>
</dbReference>
<evidence type="ECO:0000256" key="5">
    <source>
        <dbReference type="ARBA" id="ARBA00012670"/>
    </source>
</evidence>
<evidence type="ECO:0000256" key="3">
    <source>
        <dbReference type="ARBA" id="ARBA00007186"/>
    </source>
</evidence>
<comment type="catalytic activity">
    <reaction evidence="1">
        <text>Hydrolysis of terminal non-reducing alpha-L-arabinofuranoside residues in alpha-L-arabinosides.</text>
        <dbReference type="EC" id="3.2.1.55"/>
    </reaction>
</comment>
<dbReference type="PATRIC" id="fig|1122147.4.peg.2639"/>
<comment type="similarity">
    <text evidence="3">Belongs to the glycosyl hydrolase 51 family.</text>
</comment>
<keyword evidence="8" id="KW-0326">Glycosidase</keyword>
<dbReference type="PANTHER" id="PTHR43576">
    <property type="entry name" value="ALPHA-L-ARABINOFURANOSIDASE C-RELATED"/>
    <property type="match status" value="1"/>
</dbReference>
<dbReference type="GO" id="GO:0000272">
    <property type="term" value="P:polysaccharide catabolic process"/>
    <property type="evidence" value="ECO:0007669"/>
    <property type="project" value="TreeGrafter"/>
</dbReference>
<evidence type="ECO:0000259" key="9">
    <source>
        <dbReference type="SMART" id="SM00813"/>
    </source>
</evidence>
<evidence type="ECO:0000256" key="6">
    <source>
        <dbReference type="ARBA" id="ARBA00022801"/>
    </source>
</evidence>
<evidence type="ECO:0000256" key="1">
    <source>
        <dbReference type="ARBA" id="ARBA00001462"/>
    </source>
</evidence>
<dbReference type="Gene3D" id="2.60.40.1180">
    <property type="entry name" value="Golgi alpha-mannosidase II"/>
    <property type="match status" value="1"/>
</dbReference>
<comment type="subunit">
    <text evidence="4">Homohexamer; trimer of dimers.</text>
</comment>
<proteinExistence type="inferred from homology"/>
<comment type="pathway">
    <text evidence="2">Glycan metabolism.</text>
</comment>
<evidence type="ECO:0000256" key="2">
    <source>
        <dbReference type="ARBA" id="ARBA00004881"/>
    </source>
</evidence>
<evidence type="ECO:0000256" key="8">
    <source>
        <dbReference type="ARBA" id="ARBA00023295"/>
    </source>
</evidence>
<dbReference type="OrthoDB" id="9758333at2"/>
<evidence type="ECO:0000256" key="7">
    <source>
        <dbReference type="ARBA" id="ARBA00023277"/>
    </source>
</evidence>
<reference evidence="10 11" key="1">
    <citation type="journal article" date="2015" name="Genome Announc.">
        <title>Expanding the biotechnology potential of lactobacilli through comparative genomics of 213 strains and associated genera.</title>
        <authorList>
            <person name="Sun Z."/>
            <person name="Harris H.M."/>
            <person name="McCann A."/>
            <person name="Guo C."/>
            <person name="Argimon S."/>
            <person name="Zhang W."/>
            <person name="Yang X."/>
            <person name="Jeffery I.B."/>
            <person name="Cooney J.C."/>
            <person name="Kagawa T.F."/>
            <person name="Liu W."/>
            <person name="Song Y."/>
            <person name="Salvetti E."/>
            <person name="Wrobel A."/>
            <person name="Rasinkangas P."/>
            <person name="Parkhill J."/>
            <person name="Rea M.C."/>
            <person name="O'Sullivan O."/>
            <person name="Ritari J."/>
            <person name="Douillard F.P."/>
            <person name="Paul Ross R."/>
            <person name="Yang R."/>
            <person name="Briner A.E."/>
            <person name="Felis G.E."/>
            <person name="de Vos W.M."/>
            <person name="Barrangou R."/>
            <person name="Klaenhammer T.R."/>
            <person name="Caufield P.W."/>
            <person name="Cui Y."/>
            <person name="Zhang H."/>
            <person name="O'Toole P.W."/>
        </authorList>
    </citation>
    <scope>NUCLEOTIDE SEQUENCE [LARGE SCALE GENOMIC DNA]</scope>
    <source>
        <strain evidence="10 11">DSM 16991</strain>
    </source>
</reference>
<dbReference type="SMART" id="SM00813">
    <property type="entry name" value="Alpha-L-AF_C"/>
    <property type="match status" value="1"/>
</dbReference>
<dbReference type="EC" id="3.2.1.55" evidence="5"/>
<dbReference type="AlphaFoldDB" id="A0A0R1XCE7"/>
<dbReference type="RefSeq" id="WP_027827617.1">
    <property type="nucleotide sequence ID" value="NZ_AUEH01000005.1"/>
</dbReference>
<dbReference type="InterPro" id="IPR017853">
    <property type="entry name" value="GH"/>
</dbReference>
<feature type="domain" description="Alpha-L-arabinofuranosidase C-terminal" evidence="9">
    <location>
        <begin position="290"/>
        <end position="488"/>
    </location>
</feature>
<dbReference type="Gene3D" id="3.20.20.80">
    <property type="entry name" value="Glycosidases"/>
    <property type="match status" value="1"/>
</dbReference>